<feature type="transmembrane region" description="Helical" evidence="8">
    <location>
        <begin position="12"/>
        <end position="30"/>
    </location>
</feature>
<accession>A0AAV4N6B9</accession>
<comment type="subcellular location">
    <subcellularLocation>
        <location evidence="1">Membrane</location>
        <topology evidence="1">Multi-pass membrane protein</topology>
    </subcellularLocation>
</comment>
<gene>
    <name evidence="9" type="primary">dpy-19</name>
    <name evidence="9" type="ORF">CEXT_50501</name>
</gene>
<dbReference type="GO" id="GO:0005637">
    <property type="term" value="C:nuclear inner membrane"/>
    <property type="evidence" value="ECO:0007669"/>
    <property type="project" value="TreeGrafter"/>
</dbReference>
<evidence type="ECO:0000256" key="6">
    <source>
        <dbReference type="ARBA" id="ARBA00022989"/>
    </source>
</evidence>
<evidence type="ECO:0000256" key="8">
    <source>
        <dbReference type="SAM" id="Phobius"/>
    </source>
</evidence>
<evidence type="ECO:0000313" key="10">
    <source>
        <dbReference type="Proteomes" id="UP001054945"/>
    </source>
</evidence>
<keyword evidence="4" id="KW-0808">Transferase</keyword>
<keyword evidence="5 8" id="KW-0812">Transmembrane</keyword>
<dbReference type="Proteomes" id="UP001054945">
    <property type="component" value="Unassembled WGS sequence"/>
</dbReference>
<dbReference type="GO" id="GO:0000030">
    <property type="term" value="F:mannosyltransferase activity"/>
    <property type="evidence" value="ECO:0007669"/>
    <property type="project" value="TreeGrafter"/>
</dbReference>
<dbReference type="AlphaFoldDB" id="A0AAV4N6B9"/>
<dbReference type="EMBL" id="BPLR01020509">
    <property type="protein sequence ID" value="GIX79566.1"/>
    <property type="molecule type" value="Genomic_DNA"/>
</dbReference>
<feature type="transmembrane region" description="Helical" evidence="8">
    <location>
        <begin position="179"/>
        <end position="197"/>
    </location>
</feature>
<feature type="transmembrane region" description="Helical" evidence="8">
    <location>
        <begin position="230"/>
        <end position="250"/>
    </location>
</feature>
<comment type="caution">
    <text evidence="9">The sequence shown here is derived from an EMBL/GenBank/DDBJ whole genome shotgun (WGS) entry which is preliminary data.</text>
</comment>
<keyword evidence="6 8" id="KW-1133">Transmembrane helix</keyword>
<dbReference type="PANTHER" id="PTHR31488">
    <property type="entry name" value="DPY-19-LIKE 1, LIKE (H. SAPIENS)"/>
    <property type="match status" value="1"/>
</dbReference>
<proteinExistence type="inferred from homology"/>
<dbReference type="Pfam" id="PF10034">
    <property type="entry name" value="Dpy19"/>
    <property type="match status" value="2"/>
</dbReference>
<keyword evidence="3" id="KW-0328">Glycosyltransferase</keyword>
<keyword evidence="10" id="KW-1185">Reference proteome</keyword>
<reference evidence="9 10" key="1">
    <citation type="submission" date="2021-06" db="EMBL/GenBank/DDBJ databases">
        <title>Caerostris extrusa draft genome.</title>
        <authorList>
            <person name="Kono N."/>
            <person name="Arakawa K."/>
        </authorList>
    </citation>
    <scope>NUCLEOTIDE SEQUENCE [LARGE SCALE GENOMIC DNA]</scope>
</reference>
<name>A0AAV4N6B9_CAEEX</name>
<evidence type="ECO:0000313" key="9">
    <source>
        <dbReference type="EMBL" id="GIX79566.1"/>
    </source>
</evidence>
<evidence type="ECO:0000256" key="5">
    <source>
        <dbReference type="ARBA" id="ARBA00022692"/>
    </source>
</evidence>
<comment type="similarity">
    <text evidence="2">Belongs to the dpy-19 family.</text>
</comment>
<dbReference type="PANTHER" id="PTHR31488:SF1">
    <property type="entry name" value="C-MANNOSYLTRANSFERASE DPY19L1"/>
    <property type="match status" value="1"/>
</dbReference>
<evidence type="ECO:0000256" key="4">
    <source>
        <dbReference type="ARBA" id="ARBA00022679"/>
    </source>
</evidence>
<feature type="transmembrane region" description="Helical" evidence="8">
    <location>
        <begin position="36"/>
        <end position="54"/>
    </location>
</feature>
<evidence type="ECO:0000256" key="1">
    <source>
        <dbReference type="ARBA" id="ARBA00004141"/>
    </source>
</evidence>
<keyword evidence="7 8" id="KW-0472">Membrane</keyword>
<organism evidence="9 10">
    <name type="scientific">Caerostris extrusa</name>
    <name type="common">Bark spider</name>
    <name type="synonym">Caerostris bankana</name>
    <dbReference type="NCBI Taxonomy" id="172846"/>
    <lineage>
        <taxon>Eukaryota</taxon>
        <taxon>Metazoa</taxon>
        <taxon>Ecdysozoa</taxon>
        <taxon>Arthropoda</taxon>
        <taxon>Chelicerata</taxon>
        <taxon>Arachnida</taxon>
        <taxon>Araneae</taxon>
        <taxon>Araneomorphae</taxon>
        <taxon>Entelegynae</taxon>
        <taxon>Araneoidea</taxon>
        <taxon>Araneidae</taxon>
        <taxon>Caerostris</taxon>
    </lineage>
</organism>
<sequence length="304" mass="35152">MLVSLLLKCQRPFFSHSVFIAIPTLLFMLSWQFAQFALLTQLLVLFGLYILNFIPNLTFKYILRGHVVILSFEELFKKLNSPIVIMTHIWSILKSKFTSYKDFHTMLYTCAIEFDFLPIETITELIKTPCFAYCCNYCWSYSFLKNDDLCSCNLEILTASIPIIHIRLNGFELFGYSDILYNIFQCLAFFVMAVLVMRLKLFFTPHLCLLASLSLSGKFFRFLDKNELRLFVMVGLLGFMSIQGISNIKYQRNIIGEFSNPDLEELISWVNSTLPEDAVFAGPMPTMANVFTFYKTTNCKSSTL</sequence>
<dbReference type="InterPro" id="IPR018732">
    <property type="entry name" value="Dpy-19/Dpy-19-like"/>
</dbReference>
<evidence type="ECO:0000256" key="7">
    <source>
        <dbReference type="ARBA" id="ARBA00023136"/>
    </source>
</evidence>
<evidence type="ECO:0000256" key="3">
    <source>
        <dbReference type="ARBA" id="ARBA00022676"/>
    </source>
</evidence>
<evidence type="ECO:0000256" key="2">
    <source>
        <dbReference type="ARBA" id="ARBA00008744"/>
    </source>
</evidence>
<protein>
    <submittedName>
        <fullName evidence="9">C-mannosyltransferase dpy-19</fullName>
    </submittedName>
</protein>